<dbReference type="OMA" id="ERIEINC"/>
<dbReference type="Proteomes" id="UP000243459">
    <property type="component" value="Chromosome 5"/>
</dbReference>
<keyword evidence="2" id="KW-0808">Transferase</keyword>
<evidence type="ECO:0000256" key="1">
    <source>
        <dbReference type="ARBA" id="ARBA00009861"/>
    </source>
</evidence>
<evidence type="ECO:0000313" key="5">
    <source>
        <dbReference type="Proteomes" id="UP000243459"/>
    </source>
</evidence>
<dbReference type="PANTHER" id="PTHR31642">
    <property type="entry name" value="TRICHOTHECENE 3-O-ACETYLTRANSFERASE"/>
    <property type="match status" value="1"/>
</dbReference>
<comment type="similarity">
    <text evidence="1">Belongs to the plant acyltransferase family.</text>
</comment>
<evidence type="ECO:0000256" key="2">
    <source>
        <dbReference type="ARBA" id="ARBA00022679"/>
    </source>
</evidence>
<dbReference type="InterPro" id="IPR023213">
    <property type="entry name" value="CAT-like_dom_sf"/>
</dbReference>
<name>A0A5P1ETG6_ASPOF</name>
<dbReference type="Gramene" id="ONK68963">
    <property type="protein sequence ID" value="ONK68963"/>
    <property type="gene ID" value="A4U43_C05F17860"/>
</dbReference>
<dbReference type="PANTHER" id="PTHR31642:SF138">
    <property type="entry name" value="PUTRESCINE HYDROXYCINNAMOYLTRANSFERASE 1"/>
    <property type="match status" value="1"/>
</dbReference>
<dbReference type="GO" id="GO:0016747">
    <property type="term" value="F:acyltransferase activity, transferring groups other than amino-acyl groups"/>
    <property type="evidence" value="ECO:0007669"/>
    <property type="project" value="TreeGrafter"/>
</dbReference>
<dbReference type="Gene3D" id="3.30.559.10">
    <property type="entry name" value="Chloramphenicol acetyltransferase-like domain"/>
    <property type="match status" value="2"/>
</dbReference>
<sequence length="306" mass="34270">MEVVESGIVAPSDETPKRRMWLSNFDLAFGVREHLPSIYHYRPNGNPNFFKVETLKASLSKALVHFYPLAGRLEVGPDGRIEINCTGEGVLFTVARCRYDVDAFGVFAPSEEMRQELVPTVESSQPPCMLFMVQVSYFQQLLALVLTDFMVFLLTLKIDEPNELGYFGNAILRTSEGAKVRDIVSNSLELAGEKIQQAVAKADDEFARSLIDYLEMGNDEREWFLTKGDLLVISWLGMPIYEVDFGWGKPEFMRRANMFCGGVGYIMDGPGGSGDVSVVMAMETENMEGFKKAFYQGFDLCSGFQA</sequence>
<proteinExistence type="inferred from homology"/>
<reference evidence="5" key="1">
    <citation type="journal article" date="2017" name="Nat. Commun.">
        <title>The asparagus genome sheds light on the origin and evolution of a young Y chromosome.</title>
        <authorList>
            <person name="Harkess A."/>
            <person name="Zhou J."/>
            <person name="Xu C."/>
            <person name="Bowers J.E."/>
            <person name="Van der Hulst R."/>
            <person name="Ayyampalayam S."/>
            <person name="Mercati F."/>
            <person name="Riccardi P."/>
            <person name="McKain M.R."/>
            <person name="Kakrana A."/>
            <person name="Tang H."/>
            <person name="Ray J."/>
            <person name="Groenendijk J."/>
            <person name="Arikit S."/>
            <person name="Mathioni S.M."/>
            <person name="Nakano M."/>
            <person name="Shan H."/>
            <person name="Telgmann-Rauber A."/>
            <person name="Kanno A."/>
            <person name="Yue Z."/>
            <person name="Chen H."/>
            <person name="Li W."/>
            <person name="Chen Y."/>
            <person name="Xu X."/>
            <person name="Zhang Y."/>
            <person name="Luo S."/>
            <person name="Chen H."/>
            <person name="Gao J."/>
            <person name="Mao Z."/>
            <person name="Pires J.C."/>
            <person name="Luo M."/>
            <person name="Kudrna D."/>
            <person name="Wing R.A."/>
            <person name="Meyers B.C."/>
            <person name="Yi K."/>
            <person name="Kong H."/>
            <person name="Lavrijsen P."/>
            <person name="Sunseri F."/>
            <person name="Falavigna A."/>
            <person name="Ye Y."/>
            <person name="Leebens-Mack J.H."/>
            <person name="Chen G."/>
        </authorList>
    </citation>
    <scope>NUCLEOTIDE SEQUENCE [LARGE SCALE GENOMIC DNA]</scope>
    <source>
        <strain evidence="5">cv. DH0086</strain>
    </source>
</reference>
<keyword evidence="5" id="KW-1185">Reference proteome</keyword>
<evidence type="ECO:0000256" key="3">
    <source>
        <dbReference type="ARBA" id="ARBA00023315"/>
    </source>
</evidence>
<dbReference type="AlphaFoldDB" id="A0A5P1ETG6"/>
<organism evidence="4 5">
    <name type="scientific">Asparagus officinalis</name>
    <name type="common">Garden asparagus</name>
    <dbReference type="NCBI Taxonomy" id="4686"/>
    <lineage>
        <taxon>Eukaryota</taxon>
        <taxon>Viridiplantae</taxon>
        <taxon>Streptophyta</taxon>
        <taxon>Embryophyta</taxon>
        <taxon>Tracheophyta</taxon>
        <taxon>Spermatophyta</taxon>
        <taxon>Magnoliopsida</taxon>
        <taxon>Liliopsida</taxon>
        <taxon>Asparagales</taxon>
        <taxon>Asparagaceae</taxon>
        <taxon>Asparagoideae</taxon>
        <taxon>Asparagus</taxon>
    </lineage>
</organism>
<keyword evidence="3" id="KW-0012">Acyltransferase</keyword>
<dbReference type="EMBL" id="CM007385">
    <property type="protein sequence ID" value="ONK68963.1"/>
    <property type="molecule type" value="Genomic_DNA"/>
</dbReference>
<dbReference type="InterPro" id="IPR050317">
    <property type="entry name" value="Plant_Fungal_Acyltransferase"/>
</dbReference>
<accession>A0A5P1ETG6</accession>
<protein>
    <submittedName>
        <fullName evidence="4">Uncharacterized protein</fullName>
    </submittedName>
</protein>
<evidence type="ECO:0000313" key="4">
    <source>
        <dbReference type="EMBL" id="ONK68963.1"/>
    </source>
</evidence>
<gene>
    <name evidence="4" type="ORF">A4U43_C05F17860</name>
</gene>
<dbReference type="Pfam" id="PF02458">
    <property type="entry name" value="Transferase"/>
    <property type="match status" value="2"/>
</dbReference>